<dbReference type="InterPro" id="IPR027417">
    <property type="entry name" value="P-loop_NTPase"/>
</dbReference>
<dbReference type="InterPro" id="IPR032807">
    <property type="entry name" value="GNVR"/>
</dbReference>
<evidence type="ECO:0000256" key="14">
    <source>
        <dbReference type="ARBA" id="ARBA00023137"/>
    </source>
</evidence>
<evidence type="ECO:0000256" key="10">
    <source>
        <dbReference type="ARBA" id="ARBA00022777"/>
    </source>
</evidence>
<evidence type="ECO:0000256" key="7">
    <source>
        <dbReference type="ARBA" id="ARBA00022679"/>
    </source>
</evidence>
<reference evidence="21 22" key="1">
    <citation type="submission" date="2017-08" db="EMBL/GenBank/DDBJ databases">
        <title>Aliifodinibius alkalisoli sp. nov., isolated from saline alkaline soil.</title>
        <authorList>
            <person name="Liu D."/>
            <person name="Zhang G."/>
        </authorList>
    </citation>
    <scope>NUCLEOTIDE SEQUENCE [LARGE SCALE GENOMIC DNA]</scope>
    <source>
        <strain evidence="21 22">WN023</strain>
    </source>
</reference>
<dbReference type="AlphaFoldDB" id="A0A2A2GAW7"/>
<evidence type="ECO:0000256" key="15">
    <source>
        <dbReference type="ARBA" id="ARBA00051245"/>
    </source>
</evidence>
<keyword evidence="12 17" id="KW-1133">Transmembrane helix</keyword>
<organism evidence="21 22">
    <name type="scientific">Fodinibius salipaludis</name>
    <dbReference type="NCBI Taxonomy" id="2032627"/>
    <lineage>
        <taxon>Bacteria</taxon>
        <taxon>Pseudomonadati</taxon>
        <taxon>Balneolota</taxon>
        <taxon>Balneolia</taxon>
        <taxon>Balneolales</taxon>
        <taxon>Balneolaceae</taxon>
        <taxon>Fodinibius</taxon>
    </lineage>
</organism>
<evidence type="ECO:0000259" key="19">
    <source>
        <dbReference type="Pfam" id="PF13614"/>
    </source>
</evidence>
<dbReference type="SUPFAM" id="SSF52540">
    <property type="entry name" value="P-loop containing nucleoside triphosphate hydrolases"/>
    <property type="match status" value="1"/>
</dbReference>
<evidence type="ECO:0000256" key="6">
    <source>
        <dbReference type="ARBA" id="ARBA00022519"/>
    </source>
</evidence>
<comment type="subcellular location">
    <subcellularLocation>
        <location evidence="1">Cell inner membrane</location>
        <topology evidence="1">Multi-pass membrane protein</topology>
    </subcellularLocation>
</comment>
<dbReference type="NCBIfam" id="TIGR01007">
    <property type="entry name" value="eps_fam"/>
    <property type="match status" value="1"/>
</dbReference>
<dbReference type="OrthoDB" id="9794577at2"/>
<keyword evidence="5" id="KW-1003">Cell membrane</keyword>
<comment type="similarity">
    <text evidence="3">Belongs to the etk/wzc family.</text>
</comment>
<evidence type="ECO:0000256" key="9">
    <source>
        <dbReference type="ARBA" id="ARBA00022741"/>
    </source>
</evidence>
<accession>A0A2A2GAW7</accession>
<dbReference type="Gene3D" id="3.40.50.300">
    <property type="entry name" value="P-loop containing nucleotide triphosphate hydrolases"/>
    <property type="match status" value="1"/>
</dbReference>
<keyword evidence="9" id="KW-0547">Nucleotide-binding</keyword>
<dbReference type="RefSeq" id="WP_095606693.1">
    <property type="nucleotide sequence ID" value="NZ_NSKE01000006.1"/>
</dbReference>
<evidence type="ECO:0000256" key="2">
    <source>
        <dbReference type="ARBA" id="ARBA00007316"/>
    </source>
</evidence>
<keyword evidence="14" id="KW-0829">Tyrosine-protein kinase</keyword>
<evidence type="ECO:0000256" key="12">
    <source>
        <dbReference type="ARBA" id="ARBA00022989"/>
    </source>
</evidence>
<keyword evidence="10" id="KW-0418">Kinase</keyword>
<dbReference type="EC" id="2.7.10.2" evidence="4"/>
<comment type="similarity">
    <text evidence="2">Belongs to the CpsD/CapB family.</text>
</comment>
<evidence type="ECO:0000256" key="4">
    <source>
        <dbReference type="ARBA" id="ARBA00011903"/>
    </source>
</evidence>
<comment type="catalytic activity">
    <reaction evidence="15">
        <text>L-tyrosyl-[protein] + ATP = O-phospho-L-tyrosyl-[protein] + ADP + H(+)</text>
        <dbReference type="Rhea" id="RHEA:10596"/>
        <dbReference type="Rhea" id="RHEA-COMP:10136"/>
        <dbReference type="Rhea" id="RHEA-COMP:20101"/>
        <dbReference type="ChEBI" id="CHEBI:15378"/>
        <dbReference type="ChEBI" id="CHEBI:30616"/>
        <dbReference type="ChEBI" id="CHEBI:46858"/>
        <dbReference type="ChEBI" id="CHEBI:61978"/>
        <dbReference type="ChEBI" id="CHEBI:456216"/>
        <dbReference type="EC" id="2.7.10.2"/>
    </reaction>
</comment>
<dbReference type="InterPro" id="IPR050445">
    <property type="entry name" value="Bact_polysacc_biosynth/exp"/>
</dbReference>
<comment type="caution">
    <text evidence="21">The sequence shown here is derived from an EMBL/GenBank/DDBJ whole genome shotgun (WGS) entry which is preliminary data.</text>
</comment>
<evidence type="ECO:0000256" key="11">
    <source>
        <dbReference type="ARBA" id="ARBA00022840"/>
    </source>
</evidence>
<name>A0A2A2GAW7_9BACT</name>
<keyword evidence="8 17" id="KW-0812">Transmembrane</keyword>
<dbReference type="Pfam" id="PF13614">
    <property type="entry name" value="AAA_31"/>
    <property type="match status" value="1"/>
</dbReference>
<feature type="domain" description="Tyrosine-protein kinase G-rich" evidence="20">
    <location>
        <begin position="431"/>
        <end position="504"/>
    </location>
</feature>
<dbReference type="InterPro" id="IPR005702">
    <property type="entry name" value="Wzc-like_C"/>
</dbReference>
<evidence type="ECO:0000256" key="17">
    <source>
        <dbReference type="SAM" id="Phobius"/>
    </source>
</evidence>
<evidence type="ECO:0000259" key="20">
    <source>
        <dbReference type="Pfam" id="PF13807"/>
    </source>
</evidence>
<evidence type="ECO:0000256" key="16">
    <source>
        <dbReference type="SAM" id="Coils"/>
    </source>
</evidence>
<evidence type="ECO:0000313" key="21">
    <source>
        <dbReference type="EMBL" id="PAU94017.1"/>
    </source>
</evidence>
<sequence>MSDSLQKNDDQPQKGLAKFDYVPHYSEPSQTNNGLDPQKIIGLLLRYKWLVMFFLIAGATGAWFYADTIDPVYESKGSLLISPAGGEANNELSQIISQTTGFGTSSTLENELQVLRSRTFAEKIATELFSEDLENVEEFPIMWMEEENGEVYKAGENVVASRIRKNLNFMQPEERKSDVVEVRFQSTSPVEATKIVNLAMQAYVENSTKQNREAATSTAQFLEKEKAEVKQKLEESEQKLKQFMDETGIVQVNEQASGMIKQGTDTELELQRINLELQTIEKTIENYESQLERIKPGLSDQFTDAVGPKIRKAQEDLARFERERTLIISKNPGVLEREPLPQRLQYLDKQIARLKKEIKTLSDQLFTKDEEFMGMDSEDRAEMVSNIQAKLMELRIQQNQNQSQKKALLQYKNEMEGDMNSLPEGMVRLAKLKRDVQLNEELYMSISKKFADMSVWKQSQFGFGRIIDSGQLPSTPVSPNKKILLLLGIMLGGVLSAGFIFIREFGDNSVSNVGQLKTMYLPSVTVVPKFEKVSRRKRKKYTVGAGKIPSEIVLLQDRSSLASEAIRRLKNNIIYQNGDTPPKTIAVTSAEKGDGKSTIVSNLGIAFAEEGYHTLIIGTDFRRPKLGNYFGINAQKGLSDYLDGQLALERLIRDTDQKNLKVILAGKNTETPEILGSSMLFKQLLKKLEKMYDVIILDTPPFGIISDSASILKGAEATVVVAKYRKTNKGMLVRTLEELEQIQANVVNVVLNGFDPSKETSNFYGPGYYQSLYSNYEAYVE</sequence>
<keyword evidence="16" id="KW-0175">Coiled coil</keyword>
<evidence type="ECO:0000313" key="22">
    <source>
        <dbReference type="Proteomes" id="UP000218831"/>
    </source>
</evidence>
<evidence type="ECO:0000256" key="13">
    <source>
        <dbReference type="ARBA" id="ARBA00023136"/>
    </source>
</evidence>
<dbReference type="Proteomes" id="UP000218831">
    <property type="component" value="Unassembled WGS sequence"/>
</dbReference>
<evidence type="ECO:0000259" key="18">
    <source>
        <dbReference type="Pfam" id="PF02706"/>
    </source>
</evidence>
<feature type="domain" description="AAA" evidence="19">
    <location>
        <begin position="583"/>
        <end position="740"/>
    </location>
</feature>
<dbReference type="GO" id="GO:0005886">
    <property type="term" value="C:plasma membrane"/>
    <property type="evidence" value="ECO:0007669"/>
    <property type="project" value="UniProtKB-SubCell"/>
</dbReference>
<feature type="coiled-coil region" evidence="16">
    <location>
        <begin position="212"/>
        <end position="246"/>
    </location>
</feature>
<feature type="transmembrane region" description="Helical" evidence="17">
    <location>
        <begin position="49"/>
        <end position="66"/>
    </location>
</feature>
<dbReference type="GO" id="GO:0004715">
    <property type="term" value="F:non-membrane spanning protein tyrosine kinase activity"/>
    <property type="evidence" value="ECO:0007669"/>
    <property type="project" value="UniProtKB-EC"/>
</dbReference>
<keyword evidence="11" id="KW-0067">ATP-binding</keyword>
<dbReference type="PANTHER" id="PTHR32309">
    <property type="entry name" value="TYROSINE-PROTEIN KINASE"/>
    <property type="match status" value="1"/>
</dbReference>
<evidence type="ECO:0000256" key="8">
    <source>
        <dbReference type="ARBA" id="ARBA00022692"/>
    </source>
</evidence>
<feature type="coiled-coil region" evidence="16">
    <location>
        <begin position="270"/>
        <end position="414"/>
    </location>
</feature>
<feature type="domain" description="Polysaccharide chain length determinant N-terminal" evidence="18">
    <location>
        <begin position="36"/>
        <end position="128"/>
    </location>
</feature>
<dbReference type="InterPro" id="IPR025669">
    <property type="entry name" value="AAA_dom"/>
</dbReference>
<protein>
    <recommendedName>
        <fullName evidence="4">non-specific protein-tyrosine kinase</fullName>
        <ecNumber evidence="4">2.7.10.2</ecNumber>
    </recommendedName>
</protein>
<dbReference type="GO" id="GO:0005524">
    <property type="term" value="F:ATP binding"/>
    <property type="evidence" value="ECO:0007669"/>
    <property type="project" value="UniProtKB-KW"/>
</dbReference>
<keyword evidence="22" id="KW-1185">Reference proteome</keyword>
<dbReference type="Pfam" id="PF02706">
    <property type="entry name" value="Wzz"/>
    <property type="match status" value="1"/>
</dbReference>
<evidence type="ECO:0000256" key="5">
    <source>
        <dbReference type="ARBA" id="ARBA00022475"/>
    </source>
</evidence>
<keyword evidence="13 17" id="KW-0472">Membrane</keyword>
<keyword evidence="6" id="KW-0997">Cell inner membrane</keyword>
<gene>
    <name evidence="21" type="ORF">CK503_10155</name>
</gene>
<proteinExistence type="inferred from homology"/>
<dbReference type="PANTHER" id="PTHR32309:SF13">
    <property type="entry name" value="FERRIC ENTEROBACTIN TRANSPORT PROTEIN FEPE"/>
    <property type="match status" value="1"/>
</dbReference>
<evidence type="ECO:0000256" key="1">
    <source>
        <dbReference type="ARBA" id="ARBA00004429"/>
    </source>
</evidence>
<evidence type="ECO:0000256" key="3">
    <source>
        <dbReference type="ARBA" id="ARBA00008883"/>
    </source>
</evidence>
<dbReference type="EMBL" id="NSKE01000006">
    <property type="protein sequence ID" value="PAU94017.1"/>
    <property type="molecule type" value="Genomic_DNA"/>
</dbReference>
<dbReference type="InterPro" id="IPR003856">
    <property type="entry name" value="LPS_length_determ_N"/>
</dbReference>
<keyword evidence="7" id="KW-0808">Transferase</keyword>
<dbReference type="CDD" id="cd05387">
    <property type="entry name" value="BY-kinase"/>
    <property type="match status" value="1"/>
</dbReference>
<dbReference type="Pfam" id="PF13807">
    <property type="entry name" value="GNVR"/>
    <property type="match status" value="1"/>
</dbReference>